<feature type="transmembrane region" description="Helical" evidence="2">
    <location>
        <begin position="100"/>
        <end position="125"/>
    </location>
</feature>
<feature type="transmembrane region" description="Helical" evidence="2">
    <location>
        <begin position="54"/>
        <end position="75"/>
    </location>
</feature>
<comment type="caution">
    <text evidence="4">The sequence shown here is derived from an EMBL/GenBank/DDBJ whole genome shotgun (WGS) entry which is preliminary data.</text>
</comment>
<name>A0A101Q9Q0_STRCK</name>
<keyword evidence="5" id="KW-1185">Reference proteome</keyword>
<organism evidence="4 5">
    <name type="scientific">Streptomyces corchorusii</name>
    <name type="common">Streptomyces chibaensis</name>
    <dbReference type="NCBI Taxonomy" id="1903"/>
    <lineage>
        <taxon>Bacteria</taxon>
        <taxon>Bacillati</taxon>
        <taxon>Actinomycetota</taxon>
        <taxon>Actinomycetes</taxon>
        <taxon>Kitasatosporales</taxon>
        <taxon>Streptomycetaceae</taxon>
        <taxon>Streptomyces</taxon>
    </lineage>
</organism>
<keyword evidence="2" id="KW-0472">Membrane</keyword>
<gene>
    <name evidence="4" type="ORF">AQJ11_20885</name>
</gene>
<evidence type="ECO:0000259" key="3">
    <source>
        <dbReference type="Pfam" id="PF19803"/>
    </source>
</evidence>
<dbReference type="AlphaFoldDB" id="A0A101Q9Q0"/>
<evidence type="ECO:0000313" key="5">
    <source>
        <dbReference type="Proteomes" id="UP000053398"/>
    </source>
</evidence>
<dbReference type="InterPro" id="IPR046253">
    <property type="entry name" value="DUF6286"/>
</dbReference>
<dbReference type="Pfam" id="PF19803">
    <property type="entry name" value="DUF6286"/>
    <property type="match status" value="1"/>
</dbReference>
<dbReference type="EMBL" id="LMWP01000019">
    <property type="protein sequence ID" value="KUN25855.1"/>
    <property type="molecule type" value="Genomic_DNA"/>
</dbReference>
<evidence type="ECO:0000256" key="2">
    <source>
        <dbReference type="SAM" id="Phobius"/>
    </source>
</evidence>
<feature type="compositionally biased region" description="Low complexity" evidence="1">
    <location>
        <begin position="31"/>
        <end position="40"/>
    </location>
</feature>
<feature type="domain" description="DUF6286" evidence="3">
    <location>
        <begin position="111"/>
        <end position="214"/>
    </location>
</feature>
<accession>A0A101Q9Q0</accession>
<dbReference type="RefSeq" id="WP_014671897.1">
    <property type="nucleotide sequence ID" value="NZ_KQ948357.1"/>
</dbReference>
<sequence length="221" mass="23523">MSTTGQGPAEEYDASGDGPMSGTRGTPDVAEPPGAAPPAGKGSGRFWSPRRVPAALVAALLAAGAGILLYDIAAVRAHRPAMRWRRALARQLAERPLDDLWVRVGAGVAAALGLWLIVLAVTPGLRDLLPMRRPHPDVRAAIRRGAAALFLRDRVMEVSGVRAARVRMGRRKADVRVASHFRDPDDVRADLDTALAEAVRDLGLARPPRAAVRVARPGRKG</sequence>
<evidence type="ECO:0000256" key="1">
    <source>
        <dbReference type="SAM" id="MobiDB-lite"/>
    </source>
</evidence>
<feature type="region of interest" description="Disordered" evidence="1">
    <location>
        <begin position="1"/>
        <end position="44"/>
    </location>
</feature>
<dbReference type="Proteomes" id="UP000053398">
    <property type="component" value="Unassembled WGS sequence"/>
</dbReference>
<reference evidence="4 5" key="1">
    <citation type="submission" date="2015-10" db="EMBL/GenBank/DDBJ databases">
        <title>Draft genome sequence of Streptomyces corchorusii DSM 40340, type strain for the species Streptomyces corchorusii.</title>
        <authorList>
            <person name="Ruckert C."/>
            <person name="Winkler A."/>
            <person name="Kalinowski J."/>
            <person name="Kampfer P."/>
            <person name="Glaeser S."/>
        </authorList>
    </citation>
    <scope>NUCLEOTIDE SEQUENCE [LARGE SCALE GENOMIC DNA]</scope>
    <source>
        <strain evidence="4 5">DSM 40340</strain>
    </source>
</reference>
<proteinExistence type="predicted"/>
<keyword evidence="2" id="KW-1133">Transmembrane helix</keyword>
<evidence type="ECO:0000313" key="4">
    <source>
        <dbReference type="EMBL" id="KUN25855.1"/>
    </source>
</evidence>
<keyword evidence="2" id="KW-0812">Transmembrane</keyword>
<protein>
    <recommendedName>
        <fullName evidence="3">DUF6286 domain-containing protein</fullName>
    </recommendedName>
</protein>